<dbReference type="Pfam" id="PF01551">
    <property type="entry name" value="Peptidase_M23"/>
    <property type="match status" value="1"/>
</dbReference>
<dbReference type="Proteomes" id="UP001500449">
    <property type="component" value="Unassembled WGS sequence"/>
</dbReference>
<feature type="domain" description="M23ase beta-sheet core" evidence="2">
    <location>
        <begin position="189"/>
        <end position="284"/>
    </location>
</feature>
<sequence>MRHRSPSGAQPVPRNVAAPRAASARGGHRLPAPPASSLRVRMTVAACAGGALVAAGQTMLSALGGPVVETDPYEKLAANAMLPVADETVAAPRTPGTTAAPTTAAQAIGAEQLTGVPQALPVLDQRSEVDVASLAKAVDIGSKIASTARQMQAALADGAPQAVIQKGRSYVLPTTGRFTSGFGARWGVTHYGIDLAAPIGTPIFAFTDGVVEESGPASGFGMWVVLKHPDGTHTVYGHINRSFVTVGQTVKAGEEIAEVGNRGQSTGPHLHFEIWDANKNKVNPLPILTAMGLRVTGPGDGAGD</sequence>
<dbReference type="InterPro" id="IPR016047">
    <property type="entry name" value="M23ase_b-sheet_dom"/>
</dbReference>
<dbReference type="EMBL" id="BAAAQK010000028">
    <property type="protein sequence ID" value="GAA1877227.1"/>
    <property type="molecule type" value="Genomic_DNA"/>
</dbReference>
<comment type="caution">
    <text evidence="3">The sequence shown here is derived from an EMBL/GenBank/DDBJ whole genome shotgun (WGS) entry which is preliminary data.</text>
</comment>
<accession>A0ABN2NNM9</accession>
<name>A0ABN2NNM9_9PSEU</name>
<gene>
    <name evidence="3" type="ORF">GCM10009836_68300</name>
</gene>
<dbReference type="InterPro" id="IPR050570">
    <property type="entry name" value="Cell_wall_metabolism_enzyme"/>
</dbReference>
<dbReference type="InterPro" id="IPR011055">
    <property type="entry name" value="Dup_hybrid_motif"/>
</dbReference>
<feature type="region of interest" description="Disordered" evidence="1">
    <location>
        <begin position="1"/>
        <end position="35"/>
    </location>
</feature>
<evidence type="ECO:0000313" key="4">
    <source>
        <dbReference type="Proteomes" id="UP001500449"/>
    </source>
</evidence>
<dbReference type="CDD" id="cd12797">
    <property type="entry name" value="M23_peptidase"/>
    <property type="match status" value="1"/>
</dbReference>
<keyword evidence="4" id="KW-1185">Reference proteome</keyword>
<dbReference type="PANTHER" id="PTHR21666">
    <property type="entry name" value="PEPTIDASE-RELATED"/>
    <property type="match status" value="1"/>
</dbReference>
<feature type="compositionally biased region" description="Low complexity" evidence="1">
    <location>
        <begin position="9"/>
        <end position="25"/>
    </location>
</feature>
<proteinExistence type="predicted"/>
<reference evidence="3 4" key="1">
    <citation type="journal article" date="2019" name="Int. J. Syst. Evol. Microbiol.">
        <title>The Global Catalogue of Microorganisms (GCM) 10K type strain sequencing project: providing services to taxonomists for standard genome sequencing and annotation.</title>
        <authorList>
            <consortium name="The Broad Institute Genomics Platform"/>
            <consortium name="The Broad Institute Genome Sequencing Center for Infectious Disease"/>
            <person name="Wu L."/>
            <person name="Ma J."/>
        </authorList>
    </citation>
    <scope>NUCLEOTIDE SEQUENCE [LARGE SCALE GENOMIC DNA]</scope>
    <source>
        <strain evidence="3 4">JCM 16009</strain>
    </source>
</reference>
<dbReference type="Gene3D" id="2.70.70.10">
    <property type="entry name" value="Glucose Permease (Domain IIA)"/>
    <property type="match status" value="1"/>
</dbReference>
<dbReference type="SUPFAM" id="SSF51261">
    <property type="entry name" value="Duplicated hybrid motif"/>
    <property type="match status" value="1"/>
</dbReference>
<evidence type="ECO:0000259" key="2">
    <source>
        <dbReference type="Pfam" id="PF01551"/>
    </source>
</evidence>
<dbReference type="PANTHER" id="PTHR21666:SF270">
    <property type="entry name" value="MUREIN HYDROLASE ACTIVATOR ENVC"/>
    <property type="match status" value="1"/>
</dbReference>
<evidence type="ECO:0000256" key="1">
    <source>
        <dbReference type="SAM" id="MobiDB-lite"/>
    </source>
</evidence>
<protein>
    <recommendedName>
        <fullName evidence="2">M23ase beta-sheet core domain-containing protein</fullName>
    </recommendedName>
</protein>
<organism evidence="3 4">
    <name type="scientific">Pseudonocardia ailaonensis</name>
    <dbReference type="NCBI Taxonomy" id="367279"/>
    <lineage>
        <taxon>Bacteria</taxon>
        <taxon>Bacillati</taxon>
        <taxon>Actinomycetota</taxon>
        <taxon>Actinomycetes</taxon>
        <taxon>Pseudonocardiales</taxon>
        <taxon>Pseudonocardiaceae</taxon>
        <taxon>Pseudonocardia</taxon>
    </lineage>
</organism>
<evidence type="ECO:0000313" key="3">
    <source>
        <dbReference type="EMBL" id="GAA1877227.1"/>
    </source>
</evidence>